<feature type="transmembrane region" description="Helical" evidence="2">
    <location>
        <begin position="46"/>
        <end position="67"/>
    </location>
</feature>
<keyword evidence="2" id="KW-1133">Transmembrane helix</keyword>
<keyword evidence="2" id="KW-0472">Membrane</keyword>
<name>A0A9W6RIZ4_9ACTN</name>
<proteinExistence type="predicted"/>
<accession>A0A9W6RIZ4</accession>
<feature type="region of interest" description="Disordered" evidence="1">
    <location>
        <begin position="1"/>
        <end position="21"/>
    </location>
</feature>
<gene>
    <name evidence="3" type="ORF">Airi01_048400</name>
</gene>
<comment type="caution">
    <text evidence="3">The sequence shown here is derived from an EMBL/GenBank/DDBJ whole genome shotgun (WGS) entry which is preliminary data.</text>
</comment>
<dbReference type="EMBL" id="BSTJ01000006">
    <property type="protein sequence ID" value="GLY76573.1"/>
    <property type="molecule type" value="Genomic_DNA"/>
</dbReference>
<dbReference type="Proteomes" id="UP001165135">
    <property type="component" value="Unassembled WGS sequence"/>
</dbReference>
<protein>
    <recommendedName>
        <fullName evidence="5">CU044_5270 family protein</fullName>
    </recommendedName>
</protein>
<evidence type="ECO:0000256" key="1">
    <source>
        <dbReference type="SAM" id="MobiDB-lite"/>
    </source>
</evidence>
<keyword evidence="2" id="KW-0812">Transmembrane</keyword>
<evidence type="ECO:0000256" key="2">
    <source>
        <dbReference type="SAM" id="Phobius"/>
    </source>
</evidence>
<feature type="region of interest" description="Disordered" evidence="1">
    <location>
        <begin position="149"/>
        <end position="180"/>
    </location>
</feature>
<dbReference type="RefSeq" id="WP_285625105.1">
    <property type="nucleotide sequence ID" value="NZ_BSTJ01000006.1"/>
</dbReference>
<dbReference type="AlphaFoldDB" id="A0A9W6RIZ4"/>
<evidence type="ECO:0000313" key="4">
    <source>
        <dbReference type="Proteomes" id="UP001165135"/>
    </source>
</evidence>
<dbReference type="NCBIfam" id="NF038083">
    <property type="entry name" value="CU044_5270_fam"/>
    <property type="match status" value="1"/>
</dbReference>
<feature type="compositionally biased region" description="Basic and acidic residues" evidence="1">
    <location>
        <begin position="1"/>
        <end position="13"/>
    </location>
</feature>
<evidence type="ECO:0000313" key="3">
    <source>
        <dbReference type="EMBL" id="GLY76573.1"/>
    </source>
</evidence>
<evidence type="ECO:0008006" key="5">
    <source>
        <dbReference type="Google" id="ProtNLM"/>
    </source>
</evidence>
<sequence length="337" mass="36161">MDEMRMLRDHHDAQPSPSADSVVAARARLAAHTRPRGLRLPRLGRVALGAGALGAALAVGLVVVQVVDGDREPGVLKAEPASAAEVLDNAATAARHRHDPEPRPTQFVYAEVLRSEYGSGGVRGAERGWQNTHLRTWIPADGKADGLLQEKRTGGGAPAGEAWSTSPLRQPNGGPLGDPNNYLSLDRLPRDPDKLLAALHRRYPGRHSADPIRDRSSDEEVFDGVEGMVTQSYVPPTLQTALFQATKKIPGITLVKDAVDAAGRHGVAVALTFEDGTREEIIFDRGSYVPLGSRDVLDDPAAYNRRFADLKGVARGQTLSVTALLSTRVVDRPGRLS</sequence>
<organism evidence="3 4">
    <name type="scientific">Actinoallomurus iriomotensis</name>
    <dbReference type="NCBI Taxonomy" id="478107"/>
    <lineage>
        <taxon>Bacteria</taxon>
        <taxon>Bacillati</taxon>
        <taxon>Actinomycetota</taxon>
        <taxon>Actinomycetes</taxon>
        <taxon>Streptosporangiales</taxon>
        <taxon>Thermomonosporaceae</taxon>
        <taxon>Actinoallomurus</taxon>
    </lineage>
</organism>
<reference evidence="3" key="1">
    <citation type="submission" date="2023-03" db="EMBL/GenBank/DDBJ databases">
        <title>Actinoallomurus iriomotensis NBRC 103681.</title>
        <authorList>
            <person name="Ichikawa N."/>
            <person name="Sato H."/>
            <person name="Tonouchi N."/>
        </authorList>
    </citation>
    <scope>NUCLEOTIDE SEQUENCE</scope>
    <source>
        <strain evidence="3">NBRC 103681</strain>
    </source>
</reference>
<dbReference type="InterPro" id="IPR047789">
    <property type="entry name" value="CU044_5270-like"/>
</dbReference>